<protein>
    <submittedName>
        <fullName evidence="1">Uncharacterized protein</fullName>
    </submittedName>
</protein>
<proteinExistence type="predicted"/>
<dbReference type="Proteomes" id="UP000269692">
    <property type="component" value="Unassembled WGS sequence"/>
</dbReference>
<comment type="caution">
    <text evidence="1">The sequence shown here is derived from an EMBL/GenBank/DDBJ whole genome shotgun (WGS) entry which is preliminary data.</text>
</comment>
<dbReference type="EMBL" id="RCTF01000003">
    <property type="protein sequence ID" value="RLP80545.1"/>
    <property type="molecule type" value="Genomic_DNA"/>
</dbReference>
<accession>A0A3L7AKM7</accession>
<dbReference type="AlphaFoldDB" id="A0A3L7AKM7"/>
<gene>
    <name evidence="1" type="ORF">D9R14_05720</name>
</gene>
<dbReference type="OrthoDB" id="7916611at2"/>
<dbReference type="RefSeq" id="WP_121622338.1">
    <property type="nucleotide sequence ID" value="NZ_JACIIW010000006.1"/>
</dbReference>
<organism evidence="1 2">
    <name type="scientific">Xanthobacter tagetidis</name>
    <dbReference type="NCBI Taxonomy" id="60216"/>
    <lineage>
        <taxon>Bacteria</taxon>
        <taxon>Pseudomonadati</taxon>
        <taxon>Pseudomonadota</taxon>
        <taxon>Alphaproteobacteria</taxon>
        <taxon>Hyphomicrobiales</taxon>
        <taxon>Xanthobacteraceae</taxon>
        <taxon>Xanthobacter</taxon>
    </lineage>
</organism>
<evidence type="ECO:0000313" key="1">
    <source>
        <dbReference type="EMBL" id="RLP80545.1"/>
    </source>
</evidence>
<evidence type="ECO:0000313" key="2">
    <source>
        <dbReference type="Proteomes" id="UP000269692"/>
    </source>
</evidence>
<keyword evidence="2" id="KW-1185">Reference proteome</keyword>
<name>A0A3L7AKM7_9HYPH</name>
<sequence length="114" mass="11946">MQRIRDAQTIIGALEGGDLAQEMSVQITGALAQLKELTGGRPKAKAKGKVVLTLDIEVEGSQATITGAIEAKVPKPARGSSFYWVLDDGSLSTEHPQQMNMFAGPRPLAAAGDA</sequence>
<reference evidence="1 2" key="1">
    <citation type="submission" date="2018-10" db="EMBL/GenBank/DDBJ databases">
        <title>Xanthobacter tagetidis genome sequencing and assembly.</title>
        <authorList>
            <person name="Maclea K.S."/>
            <person name="Goen A.E."/>
            <person name="Fatima S.A."/>
        </authorList>
    </citation>
    <scope>NUCLEOTIDE SEQUENCE [LARGE SCALE GENOMIC DNA]</scope>
    <source>
        <strain evidence="1 2">ATCC 700314</strain>
    </source>
</reference>